<accession>A0A6G1CR10</accession>
<dbReference type="Proteomes" id="UP000479710">
    <property type="component" value="Unassembled WGS sequence"/>
</dbReference>
<proteinExistence type="predicted"/>
<feature type="region of interest" description="Disordered" evidence="1">
    <location>
        <begin position="35"/>
        <end position="58"/>
    </location>
</feature>
<gene>
    <name evidence="2" type="ORF">E2562_018055</name>
</gene>
<evidence type="ECO:0000313" key="2">
    <source>
        <dbReference type="EMBL" id="KAF0902559.1"/>
    </source>
</evidence>
<evidence type="ECO:0000256" key="1">
    <source>
        <dbReference type="SAM" id="MobiDB-lite"/>
    </source>
</evidence>
<comment type="caution">
    <text evidence="2">The sequence shown here is derived from an EMBL/GenBank/DDBJ whole genome shotgun (WGS) entry which is preliminary data.</text>
</comment>
<evidence type="ECO:0000313" key="3">
    <source>
        <dbReference type="Proteomes" id="UP000479710"/>
    </source>
</evidence>
<keyword evidence="3" id="KW-1185">Reference proteome</keyword>
<feature type="compositionally biased region" description="Basic residues" evidence="1">
    <location>
        <begin position="44"/>
        <end position="57"/>
    </location>
</feature>
<sequence length="126" mass="14726">MGRLATSETRMPWRRRILEQREAYAGLLVHVHHQVAGGRDGQRRSRRPRRSRQRGRGTRLGTGRWLWWRGGDGSAPFRQLLTSDLSSSSSSSECMNRDDDTDANSVHAWRSLWDWWIHGGEMNRER</sequence>
<reference evidence="2 3" key="1">
    <citation type="submission" date="2019-11" db="EMBL/GenBank/DDBJ databases">
        <title>Whole genome sequence of Oryza granulata.</title>
        <authorList>
            <person name="Li W."/>
        </authorList>
    </citation>
    <scope>NUCLEOTIDE SEQUENCE [LARGE SCALE GENOMIC DNA]</scope>
    <source>
        <strain evidence="3">cv. Menghai</strain>
        <tissue evidence="2">Leaf</tissue>
    </source>
</reference>
<dbReference type="AlphaFoldDB" id="A0A6G1CR10"/>
<organism evidence="2 3">
    <name type="scientific">Oryza meyeriana var. granulata</name>
    <dbReference type="NCBI Taxonomy" id="110450"/>
    <lineage>
        <taxon>Eukaryota</taxon>
        <taxon>Viridiplantae</taxon>
        <taxon>Streptophyta</taxon>
        <taxon>Embryophyta</taxon>
        <taxon>Tracheophyta</taxon>
        <taxon>Spermatophyta</taxon>
        <taxon>Magnoliopsida</taxon>
        <taxon>Liliopsida</taxon>
        <taxon>Poales</taxon>
        <taxon>Poaceae</taxon>
        <taxon>BOP clade</taxon>
        <taxon>Oryzoideae</taxon>
        <taxon>Oryzeae</taxon>
        <taxon>Oryzinae</taxon>
        <taxon>Oryza</taxon>
        <taxon>Oryza meyeriana</taxon>
    </lineage>
</organism>
<dbReference type="EMBL" id="SPHZ02000008">
    <property type="protein sequence ID" value="KAF0902559.1"/>
    <property type="molecule type" value="Genomic_DNA"/>
</dbReference>
<name>A0A6G1CR10_9ORYZ</name>
<protein>
    <submittedName>
        <fullName evidence="2">Uncharacterized protein</fullName>
    </submittedName>
</protein>